<dbReference type="EMBL" id="JARBHB010000001">
    <property type="protein sequence ID" value="KAJ8897844.1"/>
    <property type="molecule type" value="Genomic_DNA"/>
</dbReference>
<reference evidence="1 2" key="1">
    <citation type="submission" date="2023-02" db="EMBL/GenBank/DDBJ databases">
        <title>LHISI_Scaffold_Assembly.</title>
        <authorList>
            <person name="Stuart O.P."/>
            <person name="Cleave R."/>
            <person name="Magrath M.J.L."/>
            <person name="Mikheyev A.S."/>
        </authorList>
    </citation>
    <scope>NUCLEOTIDE SEQUENCE [LARGE SCALE GENOMIC DNA]</scope>
    <source>
        <strain evidence="1">Daus_M_001</strain>
        <tissue evidence="1">Leg muscle</tissue>
    </source>
</reference>
<protein>
    <submittedName>
        <fullName evidence="1">Uncharacterized protein</fullName>
    </submittedName>
</protein>
<evidence type="ECO:0000313" key="1">
    <source>
        <dbReference type="EMBL" id="KAJ8897844.1"/>
    </source>
</evidence>
<keyword evidence="2" id="KW-1185">Reference proteome</keyword>
<dbReference type="Proteomes" id="UP001159363">
    <property type="component" value="Chromosome 1"/>
</dbReference>
<comment type="caution">
    <text evidence="1">The sequence shown here is derived from an EMBL/GenBank/DDBJ whole genome shotgun (WGS) entry which is preliminary data.</text>
</comment>
<gene>
    <name evidence="1" type="ORF">PR048_003197</name>
</gene>
<organism evidence="1 2">
    <name type="scientific">Dryococelus australis</name>
    <dbReference type="NCBI Taxonomy" id="614101"/>
    <lineage>
        <taxon>Eukaryota</taxon>
        <taxon>Metazoa</taxon>
        <taxon>Ecdysozoa</taxon>
        <taxon>Arthropoda</taxon>
        <taxon>Hexapoda</taxon>
        <taxon>Insecta</taxon>
        <taxon>Pterygota</taxon>
        <taxon>Neoptera</taxon>
        <taxon>Polyneoptera</taxon>
        <taxon>Phasmatodea</taxon>
        <taxon>Verophasmatodea</taxon>
        <taxon>Anareolatae</taxon>
        <taxon>Phasmatidae</taxon>
        <taxon>Eurycanthinae</taxon>
        <taxon>Dryococelus</taxon>
    </lineage>
</organism>
<evidence type="ECO:0000313" key="2">
    <source>
        <dbReference type="Proteomes" id="UP001159363"/>
    </source>
</evidence>
<proteinExistence type="predicted"/>
<name>A0ABQ9IMG4_9NEOP</name>
<sequence length="186" mass="21296">MRDLNISTEPPDFLASKLKEDNALQLGSEVNSLVYFKNYDREVHDNLPRLGKDTIPRPSVSHLCRSENGKILAWAAKWLHKISYFLCLLVKRKKNVINIPLVANDRIMLAIIAYQNQAVYEVSGEKYCALNTYQKLKAGVFDGPQIRKLVNYSHVIESINTIKKFALSSFVLFDTNVFDNNKVDNF</sequence>
<accession>A0ABQ9IMG4</accession>